<dbReference type="Pfam" id="PF13751">
    <property type="entry name" value="DDE_Tnp_1_6"/>
    <property type="match status" value="1"/>
</dbReference>
<feature type="domain" description="Transposase DDE" evidence="1">
    <location>
        <begin position="13"/>
        <end position="58"/>
    </location>
</feature>
<accession>A0A059ZV89</accession>
<sequence>MKLLDGYARSIHVRRRIESIFGGMKTVGGMRKTRFRGLDRVSLHFSLAATAYNLVRMVRRRVA</sequence>
<proteinExistence type="predicted"/>
<dbReference type="EMBL" id="CP005986">
    <property type="protein sequence ID" value="AIA55535.1"/>
    <property type="molecule type" value="Genomic_DNA"/>
</dbReference>
<organism evidence="2 3">
    <name type="scientific">Acidithiobacillus caldus (strain ATCC 51756 / DSM 8584 / KU)</name>
    <dbReference type="NCBI Taxonomy" id="637389"/>
    <lineage>
        <taxon>Bacteria</taxon>
        <taxon>Pseudomonadati</taxon>
        <taxon>Pseudomonadota</taxon>
        <taxon>Acidithiobacillia</taxon>
        <taxon>Acidithiobacillales</taxon>
        <taxon>Acidithiobacillaceae</taxon>
        <taxon>Acidithiobacillus</taxon>
    </lineage>
</organism>
<dbReference type="InterPro" id="IPR025668">
    <property type="entry name" value="Tnp_DDE_dom"/>
</dbReference>
<dbReference type="Proteomes" id="UP000005522">
    <property type="component" value="Chromosome"/>
</dbReference>
<evidence type="ECO:0000313" key="3">
    <source>
        <dbReference type="Proteomes" id="UP000005522"/>
    </source>
</evidence>
<dbReference type="KEGG" id="acz:Acaty_c1675"/>
<name>A0A059ZV89_ACICK</name>
<reference evidence="2 3" key="1">
    <citation type="journal article" date="2009" name="J. Bacteriol.">
        <title>Draft genome sequence of the extremely acidophilic bacterium Acidithiobacillus caldus ATCC 51756 reveals metabolic versatility in the genus Acidithiobacillus.</title>
        <authorList>
            <person name="Valdes J."/>
            <person name="Quatrini R."/>
            <person name="Hallberg K."/>
            <person name="Dopson M."/>
            <person name="Valenzuela P.D."/>
            <person name="Holmes D.S."/>
        </authorList>
    </citation>
    <scope>NUCLEOTIDE SEQUENCE [LARGE SCALE GENOMIC DNA]</scope>
    <source>
        <strain evidence="3">ATCC 51756 / DSM 8584 / KU</strain>
    </source>
</reference>
<evidence type="ECO:0000313" key="2">
    <source>
        <dbReference type="EMBL" id="AIA55535.1"/>
    </source>
</evidence>
<dbReference type="eggNOG" id="COG3039">
    <property type="taxonomic scope" value="Bacteria"/>
</dbReference>
<dbReference type="HOGENOM" id="CLU_2875398_0_0_6"/>
<protein>
    <submittedName>
        <fullName evidence="2">ISGsu2, transposase</fullName>
    </submittedName>
</protein>
<dbReference type="AlphaFoldDB" id="A0A059ZV89"/>
<evidence type="ECO:0000259" key="1">
    <source>
        <dbReference type="Pfam" id="PF13751"/>
    </source>
</evidence>
<gene>
    <name evidence="2" type="ORF">Acaty_c1675</name>
</gene>